<dbReference type="Proteomes" id="UP000219338">
    <property type="component" value="Unassembled WGS sequence"/>
</dbReference>
<accession>A0A284QQ02</accession>
<dbReference type="OMA" id="YWIASYL"/>
<gene>
    <name evidence="7" type="ORF">ARMOST_01778</name>
</gene>
<protein>
    <submittedName>
        <fullName evidence="7">Uncharacterized protein</fullName>
    </submittedName>
</protein>
<feature type="compositionally biased region" description="Polar residues" evidence="4">
    <location>
        <begin position="471"/>
        <end position="480"/>
    </location>
</feature>
<dbReference type="Pfam" id="PF21719">
    <property type="entry name" value="MIOS_a-sol"/>
    <property type="match status" value="1"/>
</dbReference>
<dbReference type="SUPFAM" id="SSF50978">
    <property type="entry name" value="WD40 repeat-like"/>
    <property type="match status" value="1"/>
</dbReference>
<dbReference type="Gene3D" id="2.130.10.10">
    <property type="entry name" value="YVTN repeat-like/Quinoprotein amine dehydrogenase"/>
    <property type="match status" value="2"/>
</dbReference>
<dbReference type="InterPro" id="IPR031488">
    <property type="entry name" value="Zn_ribbon_mio"/>
</dbReference>
<dbReference type="PANTHER" id="PTHR16453">
    <property type="entry name" value="WD40 DOMAIN-CONTAINING PROTEIN MIO FAMILY MEMBER"/>
    <property type="match status" value="1"/>
</dbReference>
<dbReference type="Pfam" id="PF21720">
    <property type="entry name" value="MIOS_WD40"/>
    <property type="match status" value="1"/>
</dbReference>
<dbReference type="InterPro" id="IPR037593">
    <property type="entry name" value="MIOS/Sea4"/>
</dbReference>
<keyword evidence="3" id="KW-0677">Repeat</keyword>
<name>A0A284QQ02_ARMOS</name>
<evidence type="ECO:0000256" key="3">
    <source>
        <dbReference type="ARBA" id="ARBA00022737"/>
    </source>
</evidence>
<dbReference type="CDD" id="cd16691">
    <property type="entry name" value="mRING-H2-C3H3C2_Mio"/>
    <property type="match status" value="1"/>
</dbReference>
<evidence type="ECO:0000259" key="5">
    <source>
        <dbReference type="Pfam" id="PF17034"/>
    </source>
</evidence>
<dbReference type="OrthoDB" id="341486at2759"/>
<sequence>MVTSNWQSEKRLLWNPRQGNKFIVGGGSQITLYEWTEEYPEIRHITSQHDLQYMKCFAWSPDPYFDDLVAVGNSSGRVDLFRLEASKYARRNNVLSMGPTISFPLRNSRSCNALSFCSADPNYLAVGLDKARGDCSLVIYDIASSLPSMALPMDPVETASTASRPQPQIPRADLGPRTDARVLQQHAPAEIVSALSFLPNSTSLLLASISSRWLRLFDLRSPMPATTNVASKVYGIATDPFEPRRIATFGDGIVALWDTRKFNQPLLTFTERDASAADGAVRDYTQPYSTVEFSSTRRGTLATLERNASRVRMWDIMEAQAQIANDGSSDGEKSRDSALSSRATKRSWPNLPWGGTATTDTAVPSGREPASQANVILYDTHQTKSFDRPLASFALVPSTRAHPLSSNIMVVNKDGDLELHAIYDTPKQTSWSARGDLAIGAGLSYCVLSAVKDVETPPEPWDILKDDPESQGKSNPPSRSQSRRGRERTIPLPDPDKSATPPLFGRGDEEGFPPLTGGIAATKTTANLAATRPEKRSFSPASLRAHDQHLEANSGPLKRSLSRPRNDTGGTSDKLAGAAGRSYLIGRSLSRGKKQPLKSVAAVIQADISMVMRRRAIRGYGLSSPDHNANVAQDDHDPYDGSSQMLSDVWKWISYSRDILCVPTSKLHGYDFSYEGLLSIWEGVPAFMHASYEAPTTAYGNTLNVADASESYQGRRTASPAVDLQENFFAALSELLDRSDLDVDRWKPVVTTSKLLQRQVALQLTGWNLREEDLMMDIKRWEGDGKISRAACWLVFTKHYAKAVELLLRSEDESHHMMSGILAALTPHGSSAAFRHSELRERVIVKLQDPYFRAMLVHLTLGDWREVLDEEVLPFRERLAIAFQFLDDKNLTSYLRRVKERRVRGDIDAMIVTGLTKAGIDLLQAYVDKSGDIQTAAIMSSYVCPSKFSDARVDRWLDAYRDLLDGFKLFHHRVDFDISRGRIIQGAFEEGYMPPQEWVPRQILIRCNYCNKHLSDEGPESVRRGKDTCPHCGRSLPRCSVCLMTLSVIPDGARDVELARSQAQYTDTIDDAIVMCQTCRHGGHASHILDWFFGEDGGQYHATCAVANCDCTCANEF</sequence>
<organism evidence="7 8">
    <name type="scientific">Armillaria ostoyae</name>
    <name type="common">Armillaria root rot fungus</name>
    <dbReference type="NCBI Taxonomy" id="47428"/>
    <lineage>
        <taxon>Eukaryota</taxon>
        <taxon>Fungi</taxon>
        <taxon>Dikarya</taxon>
        <taxon>Basidiomycota</taxon>
        <taxon>Agaricomycotina</taxon>
        <taxon>Agaricomycetes</taxon>
        <taxon>Agaricomycetidae</taxon>
        <taxon>Agaricales</taxon>
        <taxon>Marasmiineae</taxon>
        <taxon>Physalacriaceae</taxon>
        <taxon>Armillaria</taxon>
    </lineage>
</organism>
<dbReference type="InterPro" id="IPR049092">
    <property type="entry name" value="MIOS_a-sol"/>
</dbReference>
<dbReference type="PANTHER" id="PTHR16453:SF9">
    <property type="entry name" value="GATOR COMPLEX PROTEIN MIOS"/>
    <property type="match status" value="1"/>
</dbReference>
<evidence type="ECO:0000313" key="8">
    <source>
        <dbReference type="Proteomes" id="UP000219338"/>
    </source>
</evidence>
<reference evidence="8" key="1">
    <citation type="journal article" date="2017" name="Nat. Ecol. Evol.">
        <title>Genome expansion and lineage-specific genetic innovations in the forest pathogenic fungi Armillaria.</title>
        <authorList>
            <person name="Sipos G."/>
            <person name="Prasanna A.N."/>
            <person name="Walter M.C."/>
            <person name="O'Connor E."/>
            <person name="Balint B."/>
            <person name="Krizsan K."/>
            <person name="Kiss B."/>
            <person name="Hess J."/>
            <person name="Varga T."/>
            <person name="Slot J."/>
            <person name="Riley R."/>
            <person name="Boka B."/>
            <person name="Rigling D."/>
            <person name="Barry K."/>
            <person name="Lee J."/>
            <person name="Mihaltcheva S."/>
            <person name="LaButti K."/>
            <person name="Lipzen A."/>
            <person name="Waldron R."/>
            <person name="Moloney N.M."/>
            <person name="Sperisen C."/>
            <person name="Kredics L."/>
            <person name="Vagvoelgyi C."/>
            <person name="Patrignani A."/>
            <person name="Fitzpatrick D."/>
            <person name="Nagy I."/>
            <person name="Doyle S."/>
            <person name="Anderson J.B."/>
            <person name="Grigoriev I.V."/>
            <person name="Gueldener U."/>
            <person name="Muensterkoetter M."/>
            <person name="Nagy L.G."/>
        </authorList>
    </citation>
    <scope>NUCLEOTIDE SEQUENCE [LARGE SCALE GENOMIC DNA]</scope>
    <source>
        <strain evidence="8">C18/9</strain>
    </source>
</reference>
<dbReference type="Pfam" id="PF17034">
    <property type="entry name" value="zinc_ribbon_16"/>
    <property type="match status" value="1"/>
</dbReference>
<feature type="region of interest" description="Disordered" evidence="4">
    <location>
        <begin position="458"/>
        <end position="576"/>
    </location>
</feature>
<dbReference type="AlphaFoldDB" id="A0A284QQ02"/>
<evidence type="ECO:0000256" key="2">
    <source>
        <dbReference type="ARBA" id="ARBA00022574"/>
    </source>
</evidence>
<feature type="domain" description="MIOS-like alpha-solenoid" evidence="6">
    <location>
        <begin position="612"/>
        <end position="885"/>
    </location>
</feature>
<evidence type="ECO:0000259" key="6">
    <source>
        <dbReference type="Pfam" id="PF21719"/>
    </source>
</evidence>
<evidence type="ECO:0000256" key="1">
    <source>
        <dbReference type="ARBA" id="ARBA00009713"/>
    </source>
</evidence>
<keyword evidence="8" id="KW-1185">Reference proteome</keyword>
<proteinExistence type="inferred from homology"/>
<feature type="region of interest" description="Disordered" evidence="4">
    <location>
        <begin position="323"/>
        <end position="367"/>
    </location>
</feature>
<evidence type="ECO:0000256" key="4">
    <source>
        <dbReference type="SAM" id="MobiDB-lite"/>
    </source>
</evidence>
<dbReference type="EMBL" id="FUEG01000001">
    <property type="protein sequence ID" value="SJK98510.1"/>
    <property type="molecule type" value="Genomic_DNA"/>
</dbReference>
<dbReference type="GO" id="GO:1904263">
    <property type="term" value="P:positive regulation of TORC1 signaling"/>
    <property type="evidence" value="ECO:0007669"/>
    <property type="project" value="TreeGrafter"/>
</dbReference>
<feature type="domain" description="GATOR2 complex protein MIO zinc-ribbon like" evidence="5">
    <location>
        <begin position="1006"/>
        <end position="1115"/>
    </location>
</feature>
<dbReference type="GO" id="GO:0005737">
    <property type="term" value="C:cytoplasm"/>
    <property type="evidence" value="ECO:0007669"/>
    <property type="project" value="TreeGrafter"/>
</dbReference>
<dbReference type="InterPro" id="IPR036322">
    <property type="entry name" value="WD40_repeat_dom_sf"/>
</dbReference>
<dbReference type="InterPro" id="IPR015943">
    <property type="entry name" value="WD40/YVTN_repeat-like_dom_sf"/>
</dbReference>
<dbReference type="STRING" id="47428.A0A284QQ02"/>
<evidence type="ECO:0000313" key="7">
    <source>
        <dbReference type="EMBL" id="SJK98510.1"/>
    </source>
</evidence>
<keyword evidence="2" id="KW-0853">WD repeat</keyword>
<comment type="similarity">
    <text evidence="1">Belongs to the WD repeat mio family.</text>
</comment>
<feature type="compositionally biased region" description="Low complexity" evidence="4">
    <location>
        <begin position="520"/>
        <end position="531"/>
    </location>
</feature>